<gene>
    <name evidence="3" type="ORF">TR88051</name>
</gene>
<feature type="region of interest" description="Disordered" evidence="1">
    <location>
        <begin position="905"/>
        <end position="954"/>
    </location>
</feature>
<evidence type="ECO:0000256" key="1">
    <source>
        <dbReference type="SAM" id="MobiDB-lite"/>
    </source>
</evidence>
<feature type="region of interest" description="Disordered" evidence="1">
    <location>
        <begin position="580"/>
        <end position="613"/>
    </location>
</feature>
<dbReference type="GO" id="GO:0005849">
    <property type="term" value="C:mRNA cleavage factor complex"/>
    <property type="evidence" value="ECO:0007669"/>
    <property type="project" value="TreeGrafter"/>
</dbReference>
<evidence type="ECO:0000313" key="3">
    <source>
        <dbReference type="EMBL" id="JAP59504.1"/>
    </source>
</evidence>
<feature type="compositionally biased region" description="Polar residues" evidence="1">
    <location>
        <begin position="149"/>
        <end position="161"/>
    </location>
</feature>
<sequence length="993" mass="109731">INALTFCARDYKSIVGVPEGIVAATSAHVLAIPSGLKLLGLYVIDSIVKNVASPYRKLYTKNIVDLFVHAFQAIRDENGRIKLFNLRSTWKEIFPNEKMHSLDLMVRKQDPAWPLLVTAESKPVPKSLPSVPKVPKTKTIDSEPKMTSEDSSSPQTPQTSEAVIAPSRDPRINRKRKSPEETIESQFLIDRDGDSKMESVARKQGKKDEVKQVLKKPNVLPLFSGKDQDMRPPQTANPNARSLPSPARNNIWSSYFDKNSELCSRRESQDIDMRFGCSSMPTENTAPVPSSATGSLTSSPNVSGHPLTYTNALPVPSSATLPSQVSFVDNLQVPTQDNFMAPHREPVAHFQPHFRYPTRGADLGRSGSAPPPPPPPPFHRRRDFPPRSGPPIRGPVWSVEIDGFPDMIDIGIDPRMLSRVPTPKHPRQITIDDRQYPLILDRVQPLIKVDDHFHAVRFRCDYLTVIIDNRTFTIPGTGYTRIFAASQERIAYLGGPGHEIIIDGKPHTIPFNSHLTYINVDRQTVSVKFAGDFPQNINVLPAIAPKLLDWAAQGLFGPASSLNLAPLNPLNELARLATGSKPEEAKPAPEPSPPKPEPVEAKLPVSQPPPTNQLQLAISEPAPVALPSLDVHELFQKLVAAGIVSRLADSSEPPPVETPPDIQEYAWEKFRVPFPHEINALYSGYQCVQCGVRFEDEGSPDFAKHLDYHYVKNSAEHRDRQSRTYYQSYHYWLMSEMTRDGAPQFKDTVEVEEEEPKCPAFTDPALNVCAVCFEKFDPFWDQDEEEWMLRGAVLVGDKVYHPICQEDVGKNFNAERSTEKGEQPTEPTHGSLSDDQNVPPPPPSESPHTAVSVKHEQIDNNSDFDSQTPLTARAQPHRTASLPSLSTLVPLKEEETPVFHSPAYKREDETSSKCVIPGLSPPHSSPSAGVDNADKAGESQDAERLGTTGFPASQAGNTSLGDSFVDIAANPLEALNAVLRGNTSILTQSLGMR</sequence>
<dbReference type="GO" id="GO:0006369">
    <property type="term" value="P:termination of RNA polymerase II transcription"/>
    <property type="evidence" value="ECO:0007669"/>
    <property type="project" value="InterPro"/>
</dbReference>
<feature type="region of interest" description="Disordered" evidence="1">
    <location>
        <begin position="124"/>
        <end position="246"/>
    </location>
</feature>
<dbReference type="InterPro" id="IPR006569">
    <property type="entry name" value="CID_dom"/>
</dbReference>
<dbReference type="PROSITE" id="PS51391">
    <property type="entry name" value="CID"/>
    <property type="match status" value="1"/>
</dbReference>
<dbReference type="GO" id="GO:0031124">
    <property type="term" value="P:mRNA 3'-end processing"/>
    <property type="evidence" value="ECO:0007669"/>
    <property type="project" value="InterPro"/>
</dbReference>
<dbReference type="Gene3D" id="1.25.40.90">
    <property type="match status" value="1"/>
</dbReference>
<feature type="non-terminal residue" evidence="3">
    <location>
        <position position="1"/>
    </location>
</feature>
<reference evidence="3" key="1">
    <citation type="submission" date="2016-01" db="EMBL/GenBank/DDBJ databases">
        <title>Reference transcriptome for the parasite Schistocephalus solidus: insights into the molecular evolution of parasitism.</title>
        <authorList>
            <person name="Hebert F.O."/>
            <person name="Grambauer S."/>
            <person name="Barber I."/>
            <person name="Landry C.R."/>
            <person name="Aubin-Horth N."/>
        </authorList>
    </citation>
    <scope>NUCLEOTIDE SEQUENCE</scope>
</reference>
<dbReference type="CDD" id="cd16982">
    <property type="entry name" value="CID_Pcf11"/>
    <property type="match status" value="1"/>
</dbReference>
<dbReference type="EMBL" id="GEEE01003721">
    <property type="protein sequence ID" value="JAP59504.1"/>
    <property type="molecule type" value="Transcribed_RNA"/>
</dbReference>
<proteinExistence type="predicted"/>
<dbReference type="InterPro" id="IPR045154">
    <property type="entry name" value="PCF11-like"/>
</dbReference>
<accession>A0A0V0J1K8</accession>
<feature type="region of interest" description="Disordered" evidence="1">
    <location>
        <begin position="281"/>
        <end position="301"/>
    </location>
</feature>
<dbReference type="AlphaFoldDB" id="A0A0V0J1K8"/>
<feature type="region of interest" description="Disordered" evidence="1">
    <location>
        <begin position="811"/>
        <end position="889"/>
    </location>
</feature>
<feature type="region of interest" description="Disordered" evidence="1">
    <location>
        <begin position="355"/>
        <end position="394"/>
    </location>
</feature>
<feature type="compositionally biased region" description="Polar residues" evidence="1">
    <location>
        <begin position="859"/>
        <end position="870"/>
    </location>
</feature>
<dbReference type="GO" id="GO:0003729">
    <property type="term" value="F:mRNA binding"/>
    <property type="evidence" value="ECO:0007669"/>
    <property type="project" value="InterPro"/>
</dbReference>
<feature type="compositionally biased region" description="Basic and acidic residues" evidence="1">
    <location>
        <begin position="189"/>
        <end position="212"/>
    </location>
</feature>
<dbReference type="InterPro" id="IPR008942">
    <property type="entry name" value="ENTH_VHS"/>
</dbReference>
<dbReference type="SUPFAM" id="SSF48464">
    <property type="entry name" value="ENTH/VHS domain"/>
    <property type="match status" value="1"/>
</dbReference>
<dbReference type="GO" id="GO:0000993">
    <property type="term" value="F:RNA polymerase II complex binding"/>
    <property type="evidence" value="ECO:0007669"/>
    <property type="project" value="InterPro"/>
</dbReference>
<name>A0A0V0J1K8_SCHSO</name>
<dbReference type="GO" id="GO:0005737">
    <property type="term" value="C:cytoplasm"/>
    <property type="evidence" value="ECO:0007669"/>
    <property type="project" value="TreeGrafter"/>
</dbReference>
<feature type="compositionally biased region" description="Low complexity" evidence="1">
    <location>
        <begin position="124"/>
        <end position="134"/>
    </location>
</feature>
<organism evidence="3">
    <name type="scientific">Schistocephalus solidus</name>
    <name type="common">Tapeworm</name>
    <dbReference type="NCBI Taxonomy" id="70667"/>
    <lineage>
        <taxon>Eukaryota</taxon>
        <taxon>Metazoa</taxon>
        <taxon>Spiralia</taxon>
        <taxon>Lophotrochozoa</taxon>
        <taxon>Platyhelminthes</taxon>
        <taxon>Cestoda</taxon>
        <taxon>Eucestoda</taxon>
        <taxon>Diphyllobothriidea</taxon>
        <taxon>Diphyllobothriidae</taxon>
        <taxon>Schistocephalus</taxon>
    </lineage>
</organism>
<feature type="compositionally biased region" description="Polar residues" evidence="1">
    <location>
        <begin position="234"/>
        <end position="246"/>
    </location>
</feature>
<feature type="compositionally biased region" description="Polar residues" evidence="1">
    <location>
        <begin position="825"/>
        <end position="836"/>
    </location>
</feature>
<feature type="compositionally biased region" description="Basic and acidic residues" evidence="1">
    <location>
        <begin position="138"/>
        <end position="148"/>
    </location>
</feature>
<dbReference type="Pfam" id="PF23228">
    <property type="entry name" value="zf_PCFS4"/>
    <property type="match status" value="1"/>
</dbReference>
<dbReference type="InterPro" id="IPR047415">
    <property type="entry name" value="Pcf11_CID"/>
</dbReference>
<dbReference type="PANTHER" id="PTHR15921">
    <property type="entry name" value="PRE-MRNA CLEAVAGE COMPLEX II"/>
    <property type="match status" value="1"/>
</dbReference>
<feature type="domain" description="CID" evidence="2">
    <location>
        <begin position="1"/>
        <end position="110"/>
    </location>
</feature>
<evidence type="ECO:0000259" key="2">
    <source>
        <dbReference type="PROSITE" id="PS51391"/>
    </source>
</evidence>
<dbReference type="SMART" id="SM00582">
    <property type="entry name" value="RPR"/>
    <property type="match status" value="1"/>
</dbReference>
<dbReference type="PANTHER" id="PTHR15921:SF3">
    <property type="entry name" value="PRE-MRNA CLEAVAGE COMPLEX 2 PROTEIN PCF11"/>
    <property type="match status" value="1"/>
</dbReference>
<protein>
    <recommendedName>
        <fullName evidence="2">CID domain-containing protein</fullName>
    </recommendedName>
</protein>
<dbReference type="InterPro" id="IPR057242">
    <property type="entry name" value="PCFS4-like"/>
</dbReference>
<feature type="compositionally biased region" description="Basic and acidic residues" evidence="1">
    <location>
        <begin position="932"/>
        <end position="944"/>
    </location>
</feature>